<dbReference type="Proteomes" id="UP000641588">
    <property type="component" value="Unassembled WGS sequence"/>
</dbReference>
<proteinExistence type="predicted"/>
<reference evidence="1" key="1">
    <citation type="submission" date="2019-10" db="EMBL/GenBank/DDBJ databases">
        <title>Description of Paenibacillus glebae sp. nov.</title>
        <authorList>
            <person name="Carlier A."/>
            <person name="Qi S."/>
        </authorList>
    </citation>
    <scope>NUCLEOTIDE SEQUENCE</scope>
    <source>
        <strain evidence="1">LMG 31456</strain>
    </source>
</reference>
<keyword evidence="2" id="KW-1185">Reference proteome</keyword>
<evidence type="ECO:0000313" key="2">
    <source>
        <dbReference type="Proteomes" id="UP000641588"/>
    </source>
</evidence>
<accession>A0A972H1H2</accession>
<sequence length="83" mass="9205">MRSDHSVPLIQRLLPIAAALVLSLEVAAQYTRSQFYDNPSTEMIAAACYISSRQENTAVPATLYSEDYGRRSQLGLTLLNKLT</sequence>
<protein>
    <submittedName>
        <fullName evidence="1">Uncharacterized protein</fullName>
    </submittedName>
</protein>
<dbReference type="AlphaFoldDB" id="A0A972H1H2"/>
<comment type="caution">
    <text evidence="1">The sequence shown here is derived from an EMBL/GenBank/DDBJ whole genome shotgun (WGS) entry which is preliminary data.</text>
</comment>
<dbReference type="EMBL" id="WHOD01000128">
    <property type="protein sequence ID" value="NOU98103.1"/>
    <property type="molecule type" value="Genomic_DNA"/>
</dbReference>
<name>A0A972H1H2_9BACL</name>
<organism evidence="1 2">
    <name type="scientific">Paenibacillus foliorum</name>
    <dbReference type="NCBI Taxonomy" id="2654974"/>
    <lineage>
        <taxon>Bacteria</taxon>
        <taxon>Bacillati</taxon>
        <taxon>Bacillota</taxon>
        <taxon>Bacilli</taxon>
        <taxon>Bacillales</taxon>
        <taxon>Paenibacillaceae</taxon>
        <taxon>Paenibacillus</taxon>
    </lineage>
</organism>
<evidence type="ECO:0000313" key="1">
    <source>
        <dbReference type="EMBL" id="NOU98103.1"/>
    </source>
</evidence>
<gene>
    <name evidence="1" type="ORF">GC093_33460</name>
</gene>